<dbReference type="PANTHER" id="PTHR12111">
    <property type="entry name" value="SPLICING FACTOR YJU2"/>
    <property type="match status" value="1"/>
</dbReference>
<evidence type="ECO:0000313" key="2">
    <source>
        <dbReference type="Proteomes" id="UP001516464"/>
    </source>
</evidence>
<accession>A0ABQ7HY53</accession>
<protein>
    <submittedName>
        <fullName evidence="1">YJU2 splicing factor like protein</fullName>
    </submittedName>
</protein>
<dbReference type="PANTHER" id="PTHR12111:SF1">
    <property type="entry name" value="SPLICING FACTOR YJU2"/>
    <property type="match status" value="1"/>
</dbReference>
<comment type="caution">
    <text evidence="1">The sequence shown here is derived from an EMBL/GenBank/DDBJ whole genome shotgun (WGS) entry which is preliminary data.</text>
</comment>
<proteinExistence type="predicted"/>
<dbReference type="Proteomes" id="UP001516464">
    <property type="component" value="Unassembled WGS sequence"/>
</dbReference>
<reference evidence="1 2" key="1">
    <citation type="submission" date="2019-01" db="EMBL/GenBank/DDBJ databases">
        <title>Genomes sequencing and comparative genomics of infectious freshwater microsporidia, Cucumispora dikerogammari and Thelohania contejeani.</title>
        <authorList>
            <person name="Cormier A."/>
            <person name="Giraud I."/>
            <person name="Wattier R."/>
            <person name="Teixeira M."/>
            <person name="Grandjean F."/>
            <person name="Rigaud T."/>
            <person name="Cordaux R."/>
        </authorList>
    </citation>
    <scope>NUCLEOTIDE SEQUENCE [LARGE SCALE GENOMIC DNA]</scope>
    <source>
        <strain evidence="1">T1</strain>
        <tissue evidence="1">Spores</tissue>
    </source>
</reference>
<evidence type="ECO:0000313" key="1">
    <source>
        <dbReference type="EMBL" id="KAF7683101.1"/>
    </source>
</evidence>
<gene>
    <name evidence="1" type="primary">Yju2</name>
    <name evidence="1" type="ORF">TCON_1685</name>
</gene>
<organism evidence="1 2">
    <name type="scientific">Astathelohania contejeani</name>
    <dbReference type="NCBI Taxonomy" id="164912"/>
    <lineage>
        <taxon>Eukaryota</taxon>
        <taxon>Fungi</taxon>
        <taxon>Fungi incertae sedis</taxon>
        <taxon>Microsporidia</taxon>
        <taxon>Astathelohaniidae</taxon>
        <taxon>Astathelohania</taxon>
    </lineage>
</organism>
<keyword evidence="2" id="KW-1185">Reference proteome</keyword>
<dbReference type="InterPro" id="IPR007590">
    <property type="entry name" value="Saf4/Yju2"/>
</dbReference>
<dbReference type="EMBL" id="SBIQ01000130">
    <property type="protein sequence ID" value="KAF7683101.1"/>
    <property type="molecule type" value="Genomic_DNA"/>
</dbReference>
<name>A0ABQ7HY53_9MICR</name>
<dbReference type="Pfam" id="PF04502">
    <property type="entry name" value="Saf4_Yju2"/>
    <property type="match status" value="1"/>
</dbReference>
<sequence>MVSIKRKQNKPHANLVRLSIPFTMACLNCNEYVVKNRKYFSRKEIIDDETYLGVEIYRFYITCVQCNSEMTFKTDPKDGDYKPEFGCRKIEKKVNTTKQKEEDPEGIEAIEQRAYKLKELHKKIEEIDNMKTCIRSINTINDISKSYRKAISEEYIKKKNELLKKRG</sequence>